<dbReference type="InterPro" id="IPR014710">
    <property type="entry name" value="RmlC-like_jellyroll"/>
</dbReference>
<dbReference type="Pfam" id="PF00027">
    <property type="entry name" value="cNMP_binding"/>
    <property type="match status" value="1"/>
</dbReference>
<evidence type="ECO:0000256" key="1">
    <source>
        <dbReference type="ARBA" id="ARBA00023015"/>
    </source>
</evidence>
<dbReference type="CDD" id="cd00038">
    <property type="entry name" value="CAP_ED"/>
    <property type="match status" value="1"/>
</dbReference>
<dbReference type="PANTHER" id="PTHR24567">
    <property type="entry name" value="CRP FAMILY TRANSCRIPTIONAL REGULATORY PROTEIN"/>
    <property type="match status" value="1"/>
</dbReference>
<gene>
    <name evidence="6" type="ORF">GCM10010909_14360</name>
</gene>
<name>A0ABQ6A2T1_9PROT</name>
<keyword evidence="2" id="KW-0238">DNA-binding</keyword>
<dbReference type="InterPro" id="IPR036390">
    <property type="entry name" value="WH_DNA-bd_sf"/>
</dbReference>
<dbReference type="Pfam" id="PF13545">
    <property type="entry name" value="HTH_Crp_2"/>
    <property type="match status" value="1"/>
</dbReference>
<dbReference type="PRINTS" id="PR00034">
    <property type="entry name" value="HTHCRP"/>
</dbReference>
<dbReference type="PROSITE" id="PS50042">
    <property type="entry name" value="CNMP_BINDING_3"/>
    <property type="match status" value="1"/>
</dbReference>
<evidence type="ECO:0000313" key="7">
    <source>
        <dbReference type="Proteomes" id="UP001156641"/>
    </source>
</evidence>
<evidence type="ECO:0000259" key="4">
    <source>
        <dbReference type="PROSITE" id="PS50042"/>
    </source>
</evidence>
<protein>
    <submittedName>
        <fullName evidence="6">Crp/Fnr family transcriptional regulator</fullName>
    </submittedName>
</protein>
<dbReference type="InterPro" id="IPR000595">
    <property type="entry name" value="cNMP-bd_dom"/>
</dbReference>
<dbReference type="PANTHER" id="PTHR24567:SF28">
    <property type="entry name" value="LISTERIOLYSIN REGULATORY PROTEIN"/>
    <property type="match status" value="1"/>
</dbReference>
<dbReference type="InterPro" id="IPR018490">
    <property type="entry name" value="cNMP-bd_dom_sf"/>
</dbReference>
<dbReference type="SUPFAM" id="SSF51206">
    <property type="entry name" value="cAMP-binding domain-like"/>
    <property type="match status" value="1"/>
</dbReference>
<keyword evidence="3" id="KW-0804">Transcription</keyword>
<dbReference type="Gene3D" id="1.10.10.10">
    <property type="entry name" value="Winged helix-like DNA-binding domain superfamily/Winged helix DNA-binding domain"/>
    <property type="match status" value="1"/>
</dbReference>
<dbReference type="SUPFAM" id="SSF46785">
    <property type="entry name" value="Winged helix' DNA-binding domain"/>
    <property type="match status" value="1"/>
</dbReference>
<evidence type="ECO:0000313" key="6">
    <source>
        <dbReference type="EMBL" id="GLR66756.1"/>
    </source>
</evidence>
<dbReference type="SMART" id="SM00419">
    <property type="entry name" value="HTH_CRP"/>
    <property type="match status" value="1"/>
</dbReference>
<feature type="domain" description="Cyclic nucleotide-binding" evidence="4">
    <location>
        <begin position="22"/>
        <end position="102"/>
    </location>
</feature>
<sequence length="233" mass="25635">MSPPLIAVPLRADKIGISKPFLSVEGRQKLALIASLSHYDAGDILFHEGDRATSILNIVSGVGKSYSFLPDGREVIQAFLFPNDLIGPLDGDYFVNTVKAITPLVAYTLPLTALVQLLQSDPNLQWQFLTKACHELRLAQQHAIALSQNSAKQRLLMLLNLLRLHNEPRGANASQIHLPMSRADIADYTGLAVETVSRGLHQLQREGIIRLINQQCIEIIDQKVFTAALVSEA</sequence>
<dbReference type="Proteomes" id="UP001156641">
    <property type="component" value="Unassembled WGS sequence"/>
</dbReference>
<dbReference type="InterPro" id="IPR012318">
    <property type="entry name" value="HTH_CRP"/>
</dbReference>
<dbReference type="SMART" id="SM00100">
    <property type="entry name" value="cNMP"/>
    <property type="match status" value="1"/>
</dbReference>
<dbReference type="InterPro" id="IPR050397">
    <property type="entry name" value="Env_Response_Regulators"/>
</dbReference>
<keyword evidence="7" id="KW-1185">Reference proteome</keyword>
<reference evidence="7" key="1">
    <citation type="journal article" date="2019" name="Int. J. Syst. Evol. Microbiol.">
        <title>The Global Catalogue of Microorganisms (GCM) 10K type strain sequencing project: providing services to taxonomists for standard genome sequencing and annotation.</title>
        <authorList>
            <consortium name="The Broad Institute Genomics Platform"/>
            <consortium name="The Broad Institute Genome Sequencing Center for Infectious Disease"/>
            <person name="Wu L."/>
            <person name="Ma J."/>
        </authorList>
    </citation>
    <scope>NUCLEOTIDE SEQUENCE [LARGE SCALE GENOMIC DNA]</scope>
    <source>
        <strain evidence="7">NBRC 112502</strain>
    </source>
</reference>
<evidence type="ECO:0000256" key="3">
    <source>
        <dbReference type="ARBA" id="ARBA00023163"/>
    </source>
</evidence>
<feature type="domain" description="HTH crp-type" evidence="5">
    <location>
        <begin position="149"/>
        <end position="223"/>
    </location>
</feature>
<proteinExistence type="predicted"/>
<dbReference type="Gene3D" id="2.60.120.10">
    <property type="entry name" value="Jelly Rolls"/>
    <property type="match status" value="1"/>
</dbReference>
<dbReference type="EMBL" id="BSOS01000039">
    <property type="protein sequence ID" value="GLR66756.1"/>
    <property type="molecule type" value="Genomic_DNA"/>
</dbReference>
<dbReference type="CDD" id="cd00092">
    <property type="entry name" value="HTH_CRP"/>
    <property type="match status" value="1"/>
</dbReference>
<comment type="caution">
    <text evidence="6">The sequence shown here is derived from an EMBL/GenBank/DDBJ whole genome shotgun (WGS) entry which is preliminary data.</text>
</comment>
<dbReference type="InterPro" id="IPR036388">
    <property type="entry name" value="WH-like_DNA-bd_sf"/>
</dbReference>
<organism evidence="6 7">
    <name type="scientific">Acidocella aquatica</name>
    <dbReference type="NCBI Taxonomy" id="1922313"/>
    <lineage>
        <taxon>Bacteria</taxon>
        <taxon>Pseudomonadati</taxon>
        <taxon>Pseudomonadota</taxon>
        <taxon>Alphaproteobacteria</taxon>
        <taxon>Acetobacterales</taxon>
        <taxon>Acidocellaceae</taxon>
        <taxon>Acidocella</taxon>
    </lineage>
</organism>
<evidence type="ECO:0000256" key="2">
    <source>
        <dbReference type="ARBA" id="ARBA00023125"/>
    </source>
</evidence>
<dbReference type="PROSITE" id="PS51063">
    <property type="entry name" value="HTH_CRP_2"/>
    <property type="match status" value="1"/>
</dbReference>
<accession>A0ABQ6A2T1</accession>
<evidence type="ECO:0000259" key="5">
    <source>
        <dbReference type="PROSITE" id="PS51063"/>
    </source>
</evidence>
<keyword evidence="1" id="KW-0805">Transcription regulation</keyword>
<dbReference type="RefSeq" id="WP_284257460.1">
    <property type="nucleotide sequence ID" value="NZ_BSOS01000039.1"/>
</dbReference>